<name>A0A2U3DTT6_PURLI</name>
<keyword evidence="8" id="KW-1185">Reference proteome</keyword>
<dbReference type="PANTHER" id="PTHR46072">
    <property type="entry name" value="AMIDASE-RELATED-RELATED"/>
    <property type="match status" value="1"/>
</dbReference>
<proteinExistence type="inferred from homology"/>
<dbReference type="GO" id="GO:0016787">
    <property type="term" value="F:hydrolase activity"/>
    <property type="evidence" value="ECO:0007669"/>
    <property type="project" value="UniProtKB-KW"/>
</dbReference>
<evidence type="ECO:0000313" key="7">
    <source>
        <dbReference type="Proteomes" id="UP000245956"/>
    </source>
</evidence>
<reference evidence="6 7" key="2">
    <citation type="journal article" date="2016" name="Front. Microbiol.">
        <title>Genome and transcriptome sequences reveal the specific parasitism of the nematophagous Purpureocillium lilacinum 36-1.</title>
        <authorList>
            <person name="Xie J."/>
            <person name="Li S."/>
            <person name="Mo C."/>
            <person name="Xiao X."/>
            <person name="Peng D."/>
            <person name="Wang G."/>
            <person name="Xiao Y."/>
        </authorList>
    </citation>
    <scope>NUCLEOTIDE SEQUENCE [LARGE SCALE GENOMIC DNA]</scope>
    <source>
        <strain evidence="6 7">36-1</strain>
    </source>
</reference>
<feature type="domain" description="Amidase" evidence="4">
    <location>
        <begin position="84"/>
        <end position="528"/>
    </location>
</feature>
<dbReference type="SUPFAM" id="SSF75304">
    <property type="entry name" value="Amidase signature (AS) enzymes"/>
    <property type="match status" value="1"/>
</dbReference>
<organism evidence="6 7">
    <name type="scientific">Purpureocillium lilacinum</name>
    <name type="common">Paecilomyces lilacinus</name>
    <dbReference type="NCBI Taxonomy" id="33203"/>
    <lineage>
        <taxon>Eukaryota</taxon>
        <taxon>Fungi</taxon>
        <taxon>Dikarya</taxon>
        <taxon>Ascomycota</taxon>
        <taxon>Pezizomycotina</taxon>
        <taxon>Sordariomycetes</taxon>
        <taxon>Hypocreomycetidae</taxon>
        <taxon>Hypocreales</taxon>
        <taxon>Ophiocordycipitaceae</taxon>
        <taxon>Purpureocillium</taxon>
    </lineage>
</organism>
<evidence type="ECO:0000313" key="6">
    <source>
        <dbReference type="EMBL" id="PWI65659.1"/>
    </source>
</evidence>
<evidence type="ECO:0000313" key="5">
    <source>
        <dbReference type="EMBL" id="KAK4082108.1"/>
    </source>
</evidence>
<feature type="region of interest" description="Disordered" evidence="3">
    <location>
        <begin position="669"/>
        <end position="695"/>
    </location>
</feature>
<dbReference type="Pfam" id="PF01425">
    <property type="entry name" value="Amidase"/>
    <property type="match status" value="1"/>
</dbReference>
<evidence type="ECO:0000259" key="4">
    <source>
        <dbReference type="Pfam" id="PF01425"/>
    </source>
</evidence>
<keyword evidence="2" id="KW-0378">Hydrolase</keyword>
<accession>A0A2U3DTT6</accession>
<dbReference type="InterPro" id="IPR036928">
    <property type="entry name" value="AS_sf"/>
</dbReference>
<feature type="compositionally biased region" description="Basic and acidic residues" evidence="3">
    <location>
        <begin position="680"/>
        <end position="692"/>
    </location>
</feature>
<dbReference type="EMBL" id="JAWRVI010000066">
    <property type="protein sequence ID" value="KAK4082108.1"/>
    <property type="molecule type" value="Genomic_DNA"/>
</dbReference>
<dbReference type="Proteomes" id="UP000245956">
    <property type="component" value="Unassembled WGS sequence"/>
</dbReference>
<dbReference type="AlphaFoldDB" id="A0A2U3DTT6"/>
<dbReference type="InterPro" id="IPR023631">
    <property type="entry name" value="Amidase_dom"/>
</dbReference>
<gene>
    <name evidence="6" type="ORF">PCL_06864</name>
    <name evidence="5" type="ORF">Purlil1_11331</name>
</gene>
<evidence type="ECO:0000256" key="1">
    <source>
        <dbReference type="ARBA" id="ARBA00009199"/>
    </source>
</evidence>
<reference evidence="5 8" key="4">
    <citation type="journal article" date="2024" name="Microbiol. Resour. Announc.">
        <title>Genome annotations for the ascomycete fungi Trichoderma harzianum, Trichoderma aggressivum, and Purpureocillium lilacinum.</title>
        <authorList>
            <person name="Beijen E.P.W."/>
            <person name="Ohm R.A."/>
        </authorList>
    </citation>
    <scope>NUCLEOTIDE SEQUENCE [LARGE SCALE GENOMIC DNA]</scope>
    <source>
        <strain evidence="5 8">CBS 150709</strain>
    </source>
</reference>
<comment type="similarity">
    <text evidence="1">Belongs to the amidase family.</text>
</comment>
<reference evidence="5" key="3">
    <citation type="submission" date="2023-11" db="EMBL/GenBank/DDBJ databases">
        <authorList>
            <person name="Beijen E."/>
            <person name="Ohm R.A."/>
        </authorList>
    </citation>
    <scope>NUCLEOTIDE SEQUENCE</scope>
    <source>
        <strain evidence="5">CBS 150709</strain>
    </source>
</reference>
<comment type="caution">
    <text evidence="6">The sequence shown here is derived from an EMBL/GenBank/DDBJ whole genome shotgun (WGS) entry which is preliminary data.</text>
</comment>
<protein>
    <recommendedName>
        <fullName evidence="4">Amidase domain-containing protein</fullName>
    </recommendedName>
</protein>
<sequence>MSLSVDATTPRWEEIGARKREALSASIPEEWRIPADLLPPESQDDVTAWPETSGWFTEEELAITAQTASDLARQLVAGQLKSEDVTRAFCKRAAAAHQLTNCLSETCFDRALATARARDEHFARTGKPVGALHGLPISLKDNFHLRGLDATVGFASHVGDAAEDDAALAKLLEDAGAVFYVKTNVPTAMMIAETVNNVFGRTLNPRNRKTTSGGSSGGESALIVMKGSPVGVGSDIGGSLRIPAACTGIFTIRPSFGRFPVRNCRSGMPGQEAVASVNGPMARTLADVEFYSKTVIDSQPWLYDAKCVPLAWRAAQLPQKLKIAVMWHDGMVRPTPPVARALRDTVAKLKAAGHEIIEWDPSDQKEGAILLGRMFVADGGKAIRHELGRTGEPFRPEMQAYEEATELGTWEMWKLHAERTEYQNRYLDRWNQAGIDAILCPTIPFPTVKATTFKHVAYTGVFNVLDYSAVSFATGHHVDKNMDRLDSTYEPLSDTCKAVNDEFDVDLLDGLPVSLQLVARRLEEEKVLAMSQRVLDTLSELAAALNQAPTVIGPDSEVTFWARQLGPCTDIGNGVEGGTLEAWRPVQTKVLPEVSAKCHESHTGSFENGSSSIKVPRLQLLPKDSQQGHEPAAISGYQAVPARHRDQEIQYDHDSFVSDASAETIHANHADRPGLGAPDRSFEHSKQSESGRSKGNTVAVAWISADWRCPPHLPLAFKRLSGWVNLVSPASPLAVIGRLNRRLRSGRTSEARETATLILARESNQVPSALVGLLKHSVLLAVARGPSVGQQCTRVRK</sequence>
<dbReference type="PANTHER" id="PTHR46072:SF11">
    <property type="entry name" value="AMIDASE-RELATED"/>
    <property type="match status" value="1"/>
</dbReference>
<evidence type="ECO:0000256" key="3">
    <source>
        <dbReference type="SAM" id="MobiDB-lite"/>
    </source>
</evidence>
<evidence type="ECO:0000313" key="8">
    <source>
        <dbReference type="Proteomes" id="UP001287286"/>
    </source>
</evidence>
<dbReference type="Gene3D" id="3.90.1300.10">
    <property type="entry name" value="Amidase signature (AS) domain"/>
    <property type="match status" value="1"/>
</dbReference>
<dbReference type="Proteomes" id="UP001287286">
    <property type="component" value="Unassembled WGS sequence"/>
</dbReference>
<reference evidence="6" key="1">
    <citation type="submission" date="2015-05" db="EMBL/GenBank/DDBJ databases">
        <authorList>
            <person name="Wang D.B."/>
            <person name="Wang M."/>
        </authorList>
    </citation>
    <scope>NUCLEOTIDE SEQUENCE</scope>
    <source>
        <strain evidence="6">36-1</strain>
    </source>
</reference>
<dbReference type="EMBL" id="LCWV01000031">
    <property type="protein sequence ID" value="PWI65659.1"/>
    <property type="molecule type" value="Genomic_DNA"/>
</dbReference>
<evidence type="ECO:0000256" key="2">
    <source>
        <dbReference type="ARBA" id="ARBA00022801"/>
    </source>
</evidence>